<sequence length="52" mass="5596">MGQVKEMRLGLYESETFGENSRLETISTLTSRTGGFDQGGGASNPSIPDEPF</sequence>
<name>A0A540L5E5_MALBA</name>
<feature type="region of interest" description="Disordered" evidence="1">
    <location>
        <begin position="29"/>
        <end position="52"/>
    </location>
</feature>
<comment type="caution">
    <text evidence="2">The sequence shown here is derived from an EMBL/GenBank/DDBJ whole genome shotgun (WGS) entry which is preliminary data.</text>
</comment>
<dbReference type="AlphaFoldDB" id="A0A540L5E5"/>
<protein>
    <submittedName>
        <fullName evidence="2">Uncharacterized protein</fullName>
    </submittedName>
</protein>
<dbReference type="Proteomes" id="UP000315295">
    <property type="component" value="Unassembled WGS sequence"/>
</dbReference>
<keyword evidence="3" id="KW-1185">Reference proteome</keyword>
<accession>A0A540L5E5</accession>
<evidence type="ECO:0000313" key="3">
    <source>
        <dbReference type="Proteomes" id="UP000315295"/>
    </source>
</evidence>
<gene>
    <name evidence="2" type="ORF">C1H46_032750</name>
</gene>
<organism evidence="2 3">
    <name type="scientific">Malus baccata</name>
    <name type="common">Siberian crab apple</name>
    <name type="synonym">Pyrus baccata</name>
    <dbReference type="NCBI Taxonomy" id="106549"/>
    <lineage>
        <taxon>Eukaryota</taxon>
        <taxon>Viridiplantae</taxon>
        <taxon>Streptophyta</taxon>
        <taxon>Embryophyta</taxon>
        <taxon>Tracheophyta</taxon>
        <taxon>Spermatophyta</taxon>
        <taxon>Magnoliopsida</taxon>
        <taxon>eudicotyledons</taxon>
        <taxon>Gunneridae</taxon>
        <taxon>Pentapetalae</taxon>
        <taxon>rosids</taxon>
        <taxon>fabids</taxon>
        <taxon>Rosales</taxon>
        <taxon>Rosaceae</taxon>
        <taxon>Amygdaloideae</taxon>
        <taxon>Maleae</taxon>
        <taxon>Malus</taxon>
    </lineage>
</organism>
<proteinExistence type="predicted"/>
<reference evidence="2 3" key="1">
    <citation type="journal article" date="2019" name="G3 (Bethesda)">
        <title>Sequencing of a Wild Apple (Malus baccata) Genome Unravels the Differences Between Cultivated and Wild Apple Species Regarding Disease Resistance and Cold Tolerance.</title>
        <authorList>
            <person name="Chen X."/>
        </authorList>
    </citation>
    <scope>NUCLEOTIDE SEQUENCE [LARGE SCALE GENOMIC DNA]</scope>
    <source>
        <strain evidence="3">cv. Shandingzi</strain>
        <tissue evidence="2">Leaves</tissue>
    </source>
</reference>
<dbReference type="EMBL" id="VIEB01000755">
    <property type="protein sequence ID" value="TQD81698.1"/>
    <property type="molecule type" value="Genomic_DNA"/>
</dbReference>
<evidence type="ECO:0000256" key="1">
    <source>
        <dbReference type="SAM" id="MobiDB-lite"/>
    </source>
</evidence>
<evidence type="ECO:0000313" key="2">
    <source>
        <dbReference type="EMBL" id="TQD81698.1"/>
    </source>
</evidence>